<proteinExistence type="predicted"/>
<reference evidence="1" key="1">
    <citation type="submission" date="2021-12" db="EMBL/GenBank/DDBJ databases">
        <authorList>
            <person name="Veyrier F.J."/>
        </authorList>
    </citation>
    <scope>NUCLEOTIDE SEQUENCE</scope>
    <source>
        <strain evidence="1">SAG 1488-6</strain>
    </source>
</reference>
<sequence>MSNIAADIVVRITHAGLLAASSNPPDRNGFQIQIYQAKVYDGTGVLRGTYPTTGYRLSDGTVRVSVMIGVANEATFDLHRIDLIDKTSNVVFAQVRREDNSVIDEIFGKKKTMLNYYLKLGLIDDQNINITVSADDESAITMQYLDEHIADKDAHNHPDTINEETENTVYNGLHTHKIGVATTEVKGIVKLATLAESRDRDNESVAITPACMVDAIEAAIGGIDGIVDATTTQKGVVKLANTAEAKDADNEAVAMTPKQVAALLANVLPNGFVIHQGIYNITNDALGRPQPQTFTVKADCSKVLIRMSGRYVRNANNGETSQGVVKRMLTQYKLNTRDGAEIDSNYTTIHDISKFMGRTDQQWDEFFYHEAEVNRAFKTGDVIQLYAETYTRMVIQLVK</sequence>
<reference evidence="1" key="2">
    <citation type="journal article" date="2022" name="Res Sq">
        <title>Evolution of multicellular longitudinally dividing oral cavity symbionts (Neisseriaceae).</title>
        <authorList>
            <person name="Nyongesa S."/>
            <person name="Weber P."/>
            <person name="Bernet E."/>
            <person name="Pullido F."/>
            <person name="Nieckarz M."/>
            <person name="Delaby M."/>
            <person name="Nieves C."/>
            <person name="Viehboeck T."/>
            <person name="Krause N."/>
            <person name="Rivera-Millot A."/>
            <person name="Nakamura A."/>
            <person name="Vischer N."/>
            <person name="VanNieuwenhze M."/>
            <person name="Brun Y."/>
            <person name="Cava F."/>
            <person name="Bulgheresi S."/>
            <person name="Veyrier F."/>
        </authorList>
    </citation>
    <scope>NUCLEOTIDE SEQUENCE</scope>
    <source>
        <strain evidence="1">SAG 1488-6</strain>
    </source>
</reference>
<evidence type="ECO:0000313" key="1">
    <source>
        <dbReference type="EMBL" id="UOO93409.1"/>
    </source>
</evidence>
<dbReference type="EMBL" id="CP091512">
    <property type="protein sequence ID" value="UOO93409.1"/>
    <property type="molecule type" value="Genomic_DNA"/>
</dbReference>
<dbReference type="Proteomes" id="UP000832034">
    <property type="component" value="Chromosome"/>
</dbReference>
<organism evidence="1 2">
    <name type="scientific">Vitreoscilla stercoraria</name>
    <dbReference type="NCBI Taxonomy" id="61"/>
    <lineage>
        <taxon>Bacteria</taxon>
        <taxon>Pseudomonadati</taxon>
        <taxon>Pseudomonadota</taxon>
        <taxon>Betaproteobacteria</taxon>
        <taxon>Neisseriales</taxon>
        <taxon>Neisseriaceae</taxon>
        <taxon>Vitreoscilla</taxon>
    </lineage>
</organism>
<gene>
    <name evidence="1" type="ORF">LVJ81_05105</name>
</gene>
<name>A0ABY4EDW2_VITST</name>
<protein>
    <submittedName>
        <fullName evidence="1">Uncharacterized protein</fullName>
    </submittedName>
</protein>
<dbReference type="RefSeq" id="WP_019959148.1">
    <property type="nucleotide sequence ID" value="NZ_CP091512.1"/>
</dbReference>
<keyword evidence="2" id="KW-1185">Reference proteome</keyword>
<evidence type="ECO:0000313" key="2">
    <source>
        <dbReference type="Proteomes" id="UP000832034"/>
    </source>
</evidence>
<accession>A0ABY4EDW2</accession>